<evidence type="ECO:0000313" key="3">
    <source>
        <dbReference type="EMBL" id="PRO65837.1"/>
    </source>
</evidence>
<evidence type="ECO:0000256" key="1">
    <source>
        <dbReference type="ARBA" id="ARBA00006739"/>
    </source>
</evidence>
<protein>
    <submittedName>
        <fullName evidence="3">Glycosyltransferase family 2 protein</fullName>
    </submittedName>
</protein>
<comment type="similarity">
    <text evidence="1">Belongs to the glycosyltransferase 2 family.</text>
</comment>
<proteinExistence type="inferred from homology"/>
<accession>A0A2P6MHS5</accession>
<dbReference type="Pfam" id="PF00535">
    <property type="entry name" value="Glycos_transf_2"/>
    <property type="match status" value="1"/>
</dbReference>
<dbReference type="InterPro" id="IPR050834">
    <property type="entry name" value="Glycosyltransf_2"/>
</dbReference>
<name>A0A2P6MHS5_ALKUR</name>
<dbReference type="InterPro" id="IPR029044">
    <property type="entry name" value="Nucleotide-diphossugar_trans"/>
</dbReference>
<reference evidence="3 4" key="1">
    <citation type="submission" date="2018-03" db="EMBL/GenBank/DDBJ databases">
        <title>Bacillus urumqiensis sp. nov., a moderately haloalkaliphilic bacterium isolated from a salt lake.</title>
        <authorList>
            <person name="Zhao B."/>
            <person name="Liao Z."/>
        </authorList>
    </citation>
    <scope>NUCLEOTIDE SEQUENCE [LARGE SCALE GENOMIC DNA]</scope>
    <source>
        <strain evidence="3 4">BZ-SZ-XJ18</strain>
    </source>
</reference>
<keyword evidence="4" id="KW-1185">Reference proteome</keyword>
<dbReference type="GO" id="GO:0016740">
    <property type="term" value="F:transferase activity"/>
    <property type="evidence" value="ECO:0007669"/>
    <property type="project" value="UniProtKB-KW"/>
</dbReference>
<feature type="domain" description="Glycosyltransferase 2-like" evidence="2">
    <location>
        <begin position="24"/>
        <end position="170"/>
    </location>
</feature>
<dbReference type="Gene3D" id="3.90.550.10">
    <property type="entry name" value="Spore Coat Polysaccharide Biosynthesis Protein SpsA, Chain A"/>
    <property type="match status" value="1"/>
</dbReference>
<gene>
    <name evidence="3" type="ORF">C6I21_08035</name>
</gene>
<keyword evidence="3" id="KW-0808">Transferase</keyword>
<dbReference type="Proteomes" id="UP000243650">
    <property type="component" value="Unassembled WGS sequence"/>
</dbReference>
<evidence type="ECO:0000313" key="4">
    <source>
        <dbReference type="Proteomes" id="UP000243650"/>
    </source>
</evidence>
<sequence length="339" mass="40259">MIYKKLKVYHPINRGDKIMNLVNIVVAVYKPNAEYFKKLLDSLNNQTYNKIAFLFRDDSDDEEEHKEITKMIQEKITKFEYCIYKNECNLGSNKTFELLTKSSTGEFIAYCDQDDIWEKDKIARLLEHILKENAVLCYSNLSIIDDNDNLVACSFKDVNKRVKHMYGENLFSYFLRRNSVTGCTMLIKADVAKKAIPFCHKYYVHDHWLTLYASTQGTIAYLNKPLVKYRIHDNNQIGASMLVAVNSREDYINNKLLKENNKYEYLLKEFKFNKIQREKIQAMKNWTERRKVFFEKKSVKNTYFMVRSLREDWQLIIFELFINFAPDGIVKKVFSKIKS</sequence>
<dbReference type="EMBL" id="PVNS01000006">
    <property type="protein sequence ID" value="PRO65837.1"/>
    <property type="molecule type" value="Genomic_DNA"/>
</dbReference>
<organism evidence="3 4">
    <name type="scientific">Alkalicoccus urumqiensis</name>
    <name type="common">Bacillus urumqiensis</name>
    <dbReference type="NCBI Taxonomy" id="1548213"/>
    <lineage>
        <taxon>Bacteria</taxon>
        <taxon>Bacillati</taxon>
        <taxon>Bacillota</taxon>
        <taxon>Bacilli</taxon>
        <taxon>Bacillales</taxon>
        <taxon>Bacillaceae</taxon>
        <taxon>Alkalicoccus</taxon>
    </lineage>
</organism>
<dbReference type="InterPro" id="IPR001173">
    <property type="entry name" value="Glyco_trans_2-like"/>
</dbReference>
<evidence type="ECO:0000259" key="2">
    <source>
        <dbReference type="Pfam" id="PF00535"/>
    </source>
</evidence>
<dbReference type="AlphaFoldDB" id="A0A2P6MHS5"/>
<dbReference type="PANTHER" id="PTHR43685:SF11">
    <property type="entry name" value="GLYCOSYLTRANSFERASE TAGX-RELATED"/>
    <property type="match status" value="1"/>
</dbReference>
<dbReference type="PANTHER" id="PTHR43685">
    <property type="entry name" value="GLYCOSYLTRANSFERASE"/>
    <property type="match status" value="1"/>
</dbReference>
<comment type="caution">
    <text evidence="3">The sequence shown here is derived from an EMBL/GenBank/DDBJ whole genome shotgun (WGS) entry which is preliminary data.</text>
</comment>
<dbReference type="SUPFAM" id="SSF53448">
    <property type="entry name" value="Nucleotide-diphospho-sugar transferases"/>
    <property type="match status" value="1"/>
</dbReference>